<keyword evidence="2" id="KW-1185">Reference proteome</keyword>
<gene>
    <name evidence="1" type="ORF">A0H81_13144</name>
</gene>
<reference evidence="1 2" key="1">
    <citation type="submission" date="2016-03" db="EMBL/GenBank/DDBJ databases">
        <title>Whole genome sequencing of Grifola frondosa 9006-11.</title>
        <authorList>
            <person name="Min B."/>
            <person name="Park H."/>
            <person name="Kim J.-G."/>
            <person name="Cho H."/>
            <person name="Oh Y.-L."/>
            <person name="Kong W.-S."/>
            <person name="Choi I.-G."/>
        </authorList>
    </citation>
    <scope>NUCLEOTIDE SEQUENCE [LARGE SCALE GENOMIC DNA]</scope>
    <source>
        <strain evidence="1 2">9006-11</strain>
    </source>
</reference>
<accession>A0A1C7LQG3</accession>
<dbReference type="AlphaFoldDB" id="A0A1C7LQG3"/>
<dbReference type="EMBL" id="LUGG01000027">
    <property type="protein sequence ID" value="OBZ66858.1"/>
    <property type="molecule type" value="Genomic_DNA"/>
</dbReference>
<organism evidence="1 2">
    <name type="scientific">Grifola frondosa</name>
    <name type="common">Maitake</name>
    <name type="synonym">Polyporus frondosus</name>
    <dbReference type="NCBI Taxonomy" id="5627"/>
    <lineage>
        <taxon>Eukaryota</taxon>
        <taxon>Fungi</taxon>
        <taxon>Dikarya</taxon>
        <taxon>Basidiomycota</taxon>
        <taxon>Agaricomycotina</taxon>
        <taxon>Agaricomycetes</taxon>
        <taxon>Polyporales</taxon>
        <taxon>Grifolaceae</taxon>
        <taxon>Grifola</taxon>
    </lineage>
</organism>
<evidence type="ECO:0000313" key="1">
    <source>
        <dbReference type="EMBL" id="OBZ66858.1"/>
    </source>
</evidence>
<evidence type="ECO:0000313" key="2">
    <source>
        <dbReference type="Proteomes" id="UP000092993"/>
    </source>
</evidence>
<proteinExistence type="predicted"/>
<comment type="caution">
    <text evidence="1">The sequence shown here is derived from an EMBL/GenBank/DDBJ whole genome shotgun (WGS) entry which is preliminary data.</text>
</comment>
<sequence length="77" mass="9216">MLKEVEEYSLCRPRCMWNLQPEDENVGRLFSYVYWDGYRFTCRDVTNENTENWTYLFETIGLIKSNKFSGLRPSSST</sequence>
<name>A0A1C7LQG3_GRIFR</name>
<dbReference type="Proteomes" id="UP000092993">
    <property type="component" value="Unassembled WGS sequence"/>
</dbReference>
<protein>
    <submittedName>
        <fullName evidence="1">Uncharacterized protein</fullName>
    </submittedName>
</protein>